<dbReference type="RefSeq" id="XP_029118961.1">
    <property type="nucleotide sequence ID" value="XM_029263128.1"/>
</dbReference>
<evidence type="ECO:0000256" key="3">
    <source>
        <dbReference type="RuleBase" id="RU003718"/>
    </source>
</evidence>
<keyword evidence="3" id="KW-0328">Glycosyltransferase</keyword>
<evidence type="ECO:0000313" key="6">
    <source>
        <dbReference type="RefSeq" id="XP_029118961.1"/>
    </source>
</evidence>
<dbReference type="KEGG" id="egu:105040342"/>
<reference evidence="6" key="1">
    <citation type="submission" date="2025-08" db="UniProtKB">
        <authorList>
            <consortium name="RefSeq"/>
        </authorList>
    </citation>
    <scope>IDENTIFICATION</scope>
</reference>
<dbReference type="PANTHER" id="PTHR11926:SF1534">
    <property type="entry name" value="GLYCOSYLTRANSFERASE"/>
    <property type="match status" value="1"/>
</dbReference>
<evidence type="ECO:0000256" key="2">
    <source>
        <dbReference type="ARBA" id="ARBA00022679"/>
    </source>
</evidence>
<dbReference type="Pfam" id="PF00201">
    <property type="entry name" value="UDPGT"/>
    <property type="match status" value="1"/>
</dbReference>
<gene>
    <name evidence="6" type="primary">LOC105040342</name>
</gene>
<dbReference type="GeneID" id="105040342"/>
<dbReference type="PANTHER" id="PTHR11926">
    <property type="entry name" value="GLUCOSYL/GLUCURONOSYL TRANSFERASES"/>
    <property type="match status" value="1"/>
</dbReference>
<dbReference type="Gene3D" id="3.40.50.2000">
    <property type="entry name" value="Glycogen Phosphorylase B"/>
    <property type="match status" value="2"/>
</dbReference>
<protein>
    <recommendedName>
        <fullName evidence="4">Glycosyltransferase</fullName>
        <ecNumber evidence="4">2.4.1.-</ecNumber>
    </recommendedName>
</protein>
<evidence type="ECO:0000256" key="1">
    <source>
        <dbReference type="ARBA" id="ARBA00009995"/>
    </source>
</evidence>
<proteinExistence type="inferred from homology"/>
<dbReference type="FunFam" id="3.40.50.2000:FF:000019">
    <property type="entry name" value="Glycosyltransferase"/>
    <property type="match status" value="1"/>
</dbReference>
<dbReference type="InterPro" id="IPR002213">
    <property type="entry name" value="UDP_glucos_trans"/>
</dbReference>
<evidence type="ECO:0000256" key="4">
    <source>
        <dbReference type="RuleBase" id="RU362057"/>
    </source>
</evidence>
<comment type="similarity">
    <text evidence="1 3">Belongs to the UDP-glycosyltransferase family.</text>
</comment>
<dbReference type="CDD" id="cd03784">
    <property type="entry name" value="GT1_Gtf-like"/>
    <property type="match status" value="1"/>
</dbReference>
<evidence type="ECO:0000313" key="5">
    <source>
        <dbReference type="Proteomes" id="UP000504607"/>
    </source>
</evidence>
<accession>A0A8N4I7A8</accession>
<dbReference type="InterPro" id="IPR035595">
    <property type="entry name" value="UDP_glycos_trans_CS"/>
</dbReference>
<dbReference type="SUPFAM" id="SSF53756">
    <property type="entry name" value="UDP-Glycosyltransferase/glycogen phosphorylase"/>
    <property type="match status" value="1"/>
</dbReference>
<keyword evidence="2 3" id="KW-0808">Transferase</keyword>
<dbReference type="GO" id="GO:0080044">
    <property type="term" value="F:quercetin 7-O-glucosyltransferase activity"/>
    <property type="evidence" value="ECO:0007669"/>
    <property type="project" value="TreeGrafter"/>
</dbReference>
<dbReference type="PROSITE" id="PS00375">
    <property type="entry name" value="UDPGT"/>
    <property type="match status" value="1"/>
</dbReference>
<name>A0A8N4I7A8_ELAGV</name>
<dbReference type="GO" id="GO:0080043">
    <property type="term" value="F:quercetin 3-O-glucosyltransferase activity"/>
    <property type="evidence" value="ECO:0007669"/>
    <property type="project" value="TreeGrafter"/>
</dbReference>
<dbReference type="Proteomes" id="UP000504607">
    <property type="component" value="Chromosome 3"/>
</dbReference>
<dbReference type="OrthoDB" id="5835829at2759"/>
<organism evidence="5 6">
    <name type="scientific">Elaeis guineensis var. tenera</name>
    <name type="common">Oil palm</name>
    <dbReference type="NCBI Taxonomy" id="51953"/>
    <lineage>
        <taxon>Eukaryota</taxon>
        <taxon>Viridiplantae</taxon>
        <taxon>Streptophyta</taxon>
        <taxon>Embryophyta</taxon>
        <taxon>Tracheophyta</taxon>
        <taxon>Spermatophyta</taxon>
        <taxon>Magnoliopsida</taxon>
        <taxon>Liliopsida</taxon>
        <taxon>Arecaceae</taxon>
        <taxon>Arecoideae</taxon>
        <taxon>Cocoseae</taxon>
        <taxon>Elaeidinae</taxon>
        <taxon>Elaeis</taxon>
    </lineage>
</organism>
<sequence length="485" mass="54230">MHSKLITMNRQRPLHFLVVTYPVQGHINPAIHLANRLIQIAGARITFSTAVSAHRRMFPSSATPDQEVEDGLISYIPFSDGYDAGFHGYHSRPEVDHFMSRSKHIASENLSSLVARLTARGRPVTFVIYTLFSPWVAGVARDHGIPSILYWIQSATVFAIYFHYFHGYDGLVAAHRSEPLFTVRLPGLRPFHIRDLPSLLTISADDLLYSSLTTVREVFAAAESEKAWPRPTVLVNSFDTLEVDGLAAVDDEVNVITVGPLLPSACTRDRDAEELTSATDLFKSDRKAYMEWLDTKPERSVVYVSFGSLITPRKKQLEEISLGLKECGRPYLLVVRKDNPREGVELVDGENGMVVEWCSQTRVLSHPSVGCFVTHCGWNSSLESLAYGVPTVAVPQMWDQRMNACMAEEAWGTGIRGELNEEGVLEASEFRRCLEVVMGEGELGVEIRRQAEVWRDNAREAMGDGGSSDRNLRAFVEEVMRKATE</sequence>
<keyword evidence="5" id="KW-1185">Reference proteome</keyword>
<dbReference type="EC" id="2.4.1.-" evidence="4"/>
<dbReference type="AlphaFoldDB" id="A0A8N4I7A8"/>